<keyword evidence="3" id="KW-0378">Hydrolase</keyword>
<dbReference type="PANTHER" id="PTHR12121">
    <property type="entry name" value="CARBON CATABOLITE REPRESSOR PROTEIN 4"/>
    <property type="match status" value="1"/>
</dbReference>
<name>A0ABD5QNK6_9EURY</name>
<dbReference type="Gene3D" id="3.60.10.10">
    <property type="entry name" value="Endonuclease/exonuclease/phosphatase"/>
    <property type="match status" value="1"/>
</dbReference>
<dbReference type="Proteomes" id="UP001596145">
    <property type="component" value="Unassembled WGS sequence"/>
</dbReference>
<sequence>MNRIRVLSYNVRYDNRHDGHDAWYARRDGVADVVRFHRPDVVAFQEPLPDQRADLRERLPEYDLLGRGRKRDDGGEGCPIGVRTDRWRVIDDGTFWLSETPAEPSTDWDAAHPRIASWVRIRPREGTDGSVAPADSPFLVVNTHFDHVSARARRESARLLRERIPELAAAGGTDRATDAVAGPGEGAGRVPQVLVGDFNCTAGSDPHRILTGAEPRMDRESADDTGDEPGDGTSDEHGDATADAPDERADDTLRDAAATADVRHGPRTSLTDFSRVIDDRRIDHVLVSSNVDAEAFATLADRDDRGRYPSDHLPVLARLRL</sequence>
<dbReference type="InterPro" id="IPR036691">
    <property type="entry name" value="Endo/exonu/phosph_ase_sf"/>
</dbReference>
<evidence type="ECO:0000313" key="4">
    <source>
        <dbReference type="Proteomes" id="UP001596145"/>
    </source>
</evidence>
<organism evidence="3 4">
    <name type="scientific">Halorubrum glutamatedens</name>
    <dbReference type="NCBI Taxonomy" id="2707018"/>
    <lineage>
        <taxon>Archaea</taxon>
        <taxon>Methanobacteriati</taxon>
        <taxon>Methanobacteriota</taxon>
        <taxon>Stenosarchaea group</taxon>
        <taxon>Halobacteria</taxon>
        <taxon>Halobacteriales</taxon>
        <taxon>Haloferacaceae</taxon>
        <taxon>Halorubrum</taxon>
    </lineage>
</organism>
<dbReference type="PANTHER" id="PTHR12121:SF36">
    <property type="entry name" value="ENDONUCLEASE_EXONUCLEASE_PHOSPHATASE DOMAIN-CONTAINING PROTEIN"/>
    <property type="match status" value="1"/>
</dbReference>
<keyword evidence="3" id="KW-0540">Nuclease</keyword>
<dbReference type="RefSeq" id="WP_122105626.1">
    <property type="nucleotide sequence ID" value="NZ_JBHSKV010000002.1"/>
</dbReference>
<dbReference type="InterPro" id="IPR005135">
    <property type="entry name" value="Endo/exonuclease/phosphatase"/>
</dbReference>
<evidence type="ECO:0000259" key="2">
    <source>
        <dbReference type="Pfam" id="PF03372"/>
    </source>
</evidence>
<protein>
    <submittedName>
        <fullName evidence="3">Endonuclease/exonuclease/phosphatase family protein</fullName>
    </submittedName>
</protein>
<accession>A0ABD5QNK6</accession>
<dbReference type="GO" id="GO:0004519">
    <property type="term" value="F:endonuclease activity"/>
    <property type="evidence" value="ECO:0007669"/>
    <property type="project" value="UniProtKB-KW"/>
</dbReference>
<dbReference type="InterPro" id="IPR050410">
    <property type="entry name" value="CCR4/nocturin_mRNA_transcr"/>
</dbReference>
<dbReference type="SUPFAM" id="SSF56219">
    <property type="entry name" value="DNase I-like"/>
    <property type="match status" value="1"/>
</dbReference>
<gene>
    <name evidence="3" type="ORF">ACFPJA_02475</name>
</gene>
<dbReference type="EMBL" id="JBHSKV010000002">
    <property type="protein sequence ID" value="MFC5133596.1"/>
    <property type="molecule type" value="Genomic_DNA"/>
</dbReference>
<proteinExistence type="predicted"/>
<keyword evidence="3" id="KW-0255">Endonuclease</keyword>
<dbReference type="Pfam" id="PF03372">
    <property type="entry name" value="Exo_endo_phos"/>
    <property type="match status" value="1"/>
</dbReference>
<feature type="domain" description="Endonuclease/exonuclease/phosphatase" evidence="2">
    <location>
        <begin position="7"/>
        <end position="312"/>
    </location>
</feature>
<keyword evidence="4" id="KW-1185">Reference proteome</keyword>
<feature type="compositionally biased region" description="Basic and acidic residues" evidence="1">
    <location>
        <begin position="234"/>
        <end position="248"/>
    </location>
</feature>
<feature type="region of interest" description="Disordered" evidence="1">
    <location>
        <begin position="200"/>
        <end position="248"/>
    </location>
</feature>
<reference evidence="3 4" key="1">
    <citation type="journal article" date="2019" name="Int. J. Syst. Evol. Microbiol.">
        <title>The Global Catalogue of Microorganisms (GCM) 10K type strain sequencing project: providing services to taxonomists for standard genome sequencing and annotation.</title>
        <authorList>
            <consortium name="The Broad Institute Genomics Platform"/>
            <consortium name="The Broad Institute Genome Sequencing Center for Infectious Disease"/>
            <person name="Wu L."/>
            <person name="Ma J."/>
        </authorList>
    </citation>
    <scope>NUCLEOTIDE SEQUENCE [LARGE SCALE GENOMIC DNA]</scope>
    <source>
        <strain evidence="3 4">CGMCC 1.16026</strain>
    </source>
</reference>
<dbReference type="AlphaFoldDB" id="A0ABD5QNK6"/>
<dbReference type="CDD" id="cd09083">
    <property type="entry name" value="EEP-1"/>
    <property type="match status" value="1"/>
</dbReference>
<evidence type="ECO:0000256" key="1">
    <source>
        <dbReference type="SAM" id="MobiDB-lite"/>
    </source>
</evidence>
<evidence type="ECO:0000313" key="3">
    <source>
        <dbReference type="EMBL" id="MFC5133596.1"/>
    </source>
</evidence>
<comment type="caution">
    <text evidence="3">The sequence shown here is derived from an EMBL/GenBank/DDBJ whole genome shotgun (WGS) entry which is preliminary data.</text>
</comment>